<keyword evidence="2" id="KW-1185">Reference proteome</keyword>
<evidence type="ECO:0000313" key="2">
    <source>
        <dbReference type="Proteomes" id="UP000324222"/>
    </source>
</evidence>
<dbReference type="Proteomes" id="UP000324222">
    <property type="component" value="Unassembled WGS sequence"/>
</dbReference>
<name>A0A5B7F848_PORTR</name>
<dbReference type="AlphaFoldDB" id="A0A5B7F848"/>
<proteinExistence type="predicted"/>
<evidence type="ECO:0000313" key="1">
    <source>
        <dbReference type="EMBL" id="MPC43780.1"/>
    </source>
</evidence>
<protein>
    <submittedName>
        <fullName evidence="1">Uncharacterized protein</fullName>
    </submittedName>
</protein>
<dbReference type="EMBL" id="VSRR010005988">
    <property type="protein sequence ID" value="MPC43780.1"/>
    <property type="molecule type" value="Genomic_DNA"/>
</dbReference>
<sequence>MLTVSTFFSYSIFHILHTLQLMWESGRSSVALHGRLIPHWQAKDTLLAPPTSKEEKMMK</sequence>
<organism evidence="1 2">
    <name type="scientific">Portunus trituberculatus</name>
    <name type="common">Swimming crab</name>
    <name type="synonym">Neptunus trituberculatus</name>
    <dbReference type="NCBI Taxonomy" id="210409"/>
    <lineage>
        <taxon>Eukaryota</taxon>
        <taxon>Metazoa</taxon>
        <taxon>Ecdysozoa</taxon>
        <taxon>Arthropoda</taxon>
        <taxon>Crustacea</taxon>
        <taxon>Multicrustacea</taxon>
        <taxon>Malacostraca</taxon>
        <taxon>Eumalacostraca</taxon>
        <taxon>Eucarida</taxon>
        <taxon>Decapoda</taxon>
        <taxon>Pleocyemata</taxon>
        <taxon>Brachyura</taxon>
        <taxon>Eubrachyura</taxon>
        <taxon>Portunoidea</taxon>
        <taxon>Portunidae</taxon>
        <taxon>Portuninae</taxon>
        <taxon>Portunus</taxon>
    </lineage>
</organism>
<accession>A0A5B7F848</accession>
<comment type="caution">
    <text evidence="1">The sequence shown here is derived from an EMBL/GenBank/DDBJ whole genome shotgun (WGS) entry which is preliminary data.</text>
</comment>
<reference evidence="1 2" key="1">
    <citation type="submission" date="2019-05" db="EMBL/GenBank/DDBJ databases">
        <title>Another draft genome of Portunus trituberculatus and its Hox gene families provides insights of decapod evolution.</title>
        <authorList>
            <person name="Jeong J.-H."/>
            <person name="Song I."/>
            <person name="Kim S."/>
            <person name="Choi T."/>
            <person name="Kim D."/>
            <person name="Ryu S."/>
            <person name="Kim W."/>
        </authorList>
    </citation>
    <scope>NUCLEOTIDE SEQUENCE [LARGE SCALE GENOMIC DNA]</scope>
    <source>
        <tissue evidence="1">Muscle</tissue>
    </source>
</reference>
<gene>
    <name evidence="1" type="ORF">E2C01_037432</name>
</gene>